<comment type="cofactor">
    <cofactor evidence="1">
        <name>Zn(2+)</name>
        <dbReference type="ChEBI" id="CHEBI:29105"/>
    </cofactor>
</comment>
<evidence type="ECO:0000259" key="17">
    <source>
        <dbReference type="PROSITE" id="PS50860"/>
    </source>
</evidence>
<dbReference type="GO" id="GO:0000049">
    <property type="term" value="F:tRNA binding"/>
    <property type="evidence" value="ECO:0007669"/>
    <property type="project" value="UniProtKB-KW"/>
</dbReference>
<evidence type="ECO:0000313" key="19">
    <source>
        <dbReference type="Proteomes" id="UP000030661"/>
    </source>
</evidence>
<dbReference type="InterPro" id="IPR012947">
    <property type="entry name" value="tRNA_SAD"/>
</dbReference>
<name>A0A081C296_VECG1</name>
<evidence type="ECO:0000256" key="11">
    <source>
        <dbReference type="ARBA" id="ARBA00022840"/>
    </source>
</evidence>
<evidence type="ECO:0000256" key="13">
    <source>
        <dbReference type="ARBA" id="ARBA00022917"/>
    </source>
</evidence>
<dbReference type="InterPro" id="IPR051335">
    <property type="entry name" value="Alanyl-tRNA_Editing_Enzymes"/>
</dbReference>
<dbReference type="PANTHER" id="PTHR43462">
    <property type="entry name" value="ALANYL-TRNA EDITING PROTEIN"/>
    <property type="match status" value="1"/>
</dbReference>
<evidence type="ECO:0000256" key="2">
    <source>
        <dbReference type="ARBA" id="ARBA00004496"/>
    </source>
</evidence>
<dbReference type="GO" id="GO:0004813">
    <property type="term" value="F:alanine-tRNA ligase activity"/>
    <property type="evidence" value="ECO:0007669"/>
    <property type="project" value="UniProtKB-EC"/>
</dbReference>
<dbReference type="PROSITE" id="PS50860">
    <property type="entry name" value="AA_TRNA_LIGASE_II_ALA"/>
    <property type="match status" value="1"/>
</dbReference>
<evidence type="ECO:0000256" key="9">
    <source>
        <dbReference type="ARBA" id="ARBA00022741"/>
    </source>
</evidence>
<evidence type="ECO:0000256" key="12">
    <source>
        <dbReference type="ARBA" id="ARBA00022884"/>
    </source>
</evidence>
<evidence type="ECO:0000313" key="18">
    <source>
        <dbReference type="EMBL" id="GAK58701.1"/>
    </source>
</evidence>
<evidence type="ECO:0000256" key="10">
    <source>
        <dbReference type="ARBA" id="ARBA00022833"/>
    </source>
</evidence>
<dbReference type="InterPro" id="IPR018163">
    <property type="entry name" value="Thr/Ala-tRNA-synth_IIc_edit"/>
</dbReference>
<keyword evidence="13" id="KW-0648">Protein biosynthesis</keyword>
<dbReference type="GO" id="GO:0006419">
    <property type="term" value="P:alanyl-tRNA aminoacylation"/>
    <property type="evidence" value="ECO:0007669"/>
    <property type="project" value="InterPro"/>
</dbReference>
<dbReference type="SMART" id="SM00863">
    <property type="entry name" value="tRNA_SAD"/>
    <property type="match status" value="1"/>
</dbReference>
<comment type="subcellular location">
    <subcellularLocation>
        <location evidence="2">Cytoplasm</location>
    </subcellularLocation>
</comment>
<dbReference type="FunFam" id="3.10.310.40:FF:000001">
    <property type="entry name" value="Alanine--tRNA ligase"/>
    <property type="match status" value="1"/>
</dbReference>
<dbReference type="eggNOG" id="COG0013">
    <property type="taxonomic scope" value="Bacteria"/>
</dbReference>
<keyword evidence="8" id="KW-0479">Metal-binding</keyword>
<keyword evidence="6" id="KW-0820">tRNA-binding</keyword>
<evidence type="ECO:0000256" key="4">
    <source>
        <dbReference type="ARBA" id="ARBA00013168"/>
    </source>
</evidence>
<dbReference type="GO" id="GO:0005737">
    <property type="term" value="C:cytoplasm"/>
    <property type="evidence" value="ECO:0007669"/>
    <property type="project" value="UniProtKB-SubCell"/>
</dbReference>
<evidence type="ECO:0000256" key="6">
    <source>
        <dbReference type="ARBA" id="ARBA00022555"/>
    </source>
</evidence>
<dbReference type="SUPFAM" id="SSF55186">
    <property type="entry name" value="ThrRS/AlaRS common domain"/>
    <property type="match status" value="1"/>
</dbReference>
<feature type="domain" description="Alanyl-transfer RNA synthetases family profile" evidence="17">
    <location>
        <begin position="1"/>
        <end position="236"/>
    </location>
</feature>
<dbReference type="Gene3D" id="3.10.310.40">
    <property type="match status" value="1"/>
</dbReference>
<reference evidence="18" key="1">
    <citation type="journal article" date="2015" name="PeerJ">
        <title>First genomic representation of candidate bacterial phylum KSB3 points to enhanced environmental sensing as a trigger of wastewater bulking.</title>
        <authorList>
            <person name="Sekiguchi Y."/>
            <person name="Ohashi A."/>
            <person name="Parks D.H."/>
            <person name="Yamauchi T."/>
            <person name="Tyson G.W."/>
            <person name="Hugenholtz P."/>
        </authorList>
    </citation>
    <scope>NUCLEOTIDE SEQUENCE [LARGE SCALE GENOMIC DNA]</scope>
</reference>
<evidence type="ECO:0000256" key="15">
    <source>
        <dbReference type="ARBA" id="ARBA00032577"/>
    </source>
</evidence>
<evidence type="ECO:0000256" key="3">
    <source>
        <dbReference type="ARBA" id="ARBA00008226"/>
    </source>
</evidence>
<protein>
    <recommendedName>
        <fullName evidence="5">Alanine--tRNA ligase</fullName>
        <ecNumber evidence="4">6.1.1.7</ecNumber>
    </recommendedName>
    <alternativeName>
        <fullName evidence="15">Alanyl-tRNA synthetase</fullName>
    </alternativeName>
</protein>
<comment type="similarity">
    <text evidence="3">Belongs to the class-II aminoacyl-tRNA synthetase family.</text>
</comment>
<evidence type="ECO:0000256" key="7">
    <source>
        <dbReference type="ARBA" id="ARBA00022598"/>
    </source>
</evidence>
<evidence type="ECO:0000256" key="16">
    <source>
        <dbReference type="SAM" id="Coils"/>
    </source>
</evidence>
<keyword evidence="9" id="KW-0547">Nucleotide-binding</keyword>
<feature type="coiled-coil region" evidence="16">
    <location>
        <begin position="259"/>
        <end position="293"/>
    </location>
</feature>
<keyword evidence="19" id="KW-1185">Reference proteome</keyword>
<dbReference type="GO" id="GO:0002161">
    <property type="term" value="F:aminoacyl-tRNA deacylase activity"/>
    <property type="evidence" value="ECO:0007669"/>
    <property type="project" value="UniProtKB-ARBA"/>
</dbReference>
<keyword evidence="7" id="KW-0436">Ligase</keyword>
<evidence type="ECO:0000256" key="14">
    <source>
        <dbReference type="ARBA" id="ARBA00023146"/>
    </source>
</evidence>
<dbReference type="Gene3D" id="2.40.30.130">
    <property type="match status" value="1"/>
</dbReference>
<keyword evidence="10" id="KW-0862">Zinc</keyword>
<keyword evidence="11" id="KW-0067">ATP-binding</keyword>
<dbReference type="PANTHER" id="PTHR43462:SF1">
    <property type="entry name" value="ALANYL-TRNA EDITING PROTEIN AARSD1"/>
    <property type="match status" value="1"/>
</dbReference>
<accession>A0A081C296</accession>
<proteinExistence type="inferred from homology"/>
<sequence>MTRKLYHQNQYQRAFSSVVVEATEIDGKPAVILEQTAFYPTSGGQPHDTGTLNGVPVIDVIEDDQQQILHLLAQPLRTGSVEGHINWEQRFEYMQQHTGQHLLSQAFIQICNAETLSFHLGEESSTIDLNTPGIKPETLIAVESLANRIIYENRDVLAHIVTKEELDRFPVRKLPTVDENIRILEIKDFDYSPCGGTHCSKTGEIGVIKITKAENYKGGTRIHFLCGARAVRDYQQKTTVMRQLSEIMSSGESDLPANVQKLQDDAKNLRREYHYLTQQLLEYEAKILAAERERCGEISVLIRIFENRNPKDLKILAAKVLEQSPDTVVLFGAKFEGKASLLFQRSETLSFHIGQLMKTACAIINGRGGGQPQQAQGGGTDTGKLEEALHQARKALIASTSRH</sequence>
<organism evidence="18">
    <name type="scientific">Vecturithrix granuli</name>
    <dbReference type="NCBI Taxonomy" id="1499967"/>
    <lineage>
        <taxon>Bacteria</taxon>
        <taxon>Candidatus Moduliflexota</taxon>
        <taxon>Candidatus Vecturitrichia</taxon>
        <taxon>Candidatus Vecturitrichales</taxon>
        <taxon>Candidatus Vecturitrichaceae</taxon>
        <taxon>Candidatus Vecturithrix</taxon>
    </lineage>
</organism>
<evidence type="ECO:0000256" key="1">
    <source>
        <dbReference type="ARBA" id="ARBA00001947"/>
    </source>
</evidence>
<keyword evidence="16" id="KW-0175">Coiled coil</keyword>
<dbReference type="EMBL" id="DF820468">
    <property type="protein sequence ID" value="GAK58701.1"/>
    <property type="molecule type" value="Genomic_DNA"/>
</dbReference>
<keyword evidence="14 18" id="KW-0030">Aminoacyl-tRNA synthetase</keyword>
<evidence type="ECO:0000256" key="8">
    <source>
        <dbReference type="ARBA" id="ARBA00022723"/>
    </source>
</evidence>
<dbReference type="AlphaFoldDB" id="A0A081C296"/>
<keyword evidence="12" id="KW-0694">RNA-binding</keyword>
<dbReference type="Gene3D" id="3.30.980.10">
    <property type="entry name" value="Threonyl-trna Synthetase, Chain A, domain 2"/>
    <property type="match status" value="1"/>
</dbReference>
<dbReference type="Pfam" id="PF02272">
    <property type="entry name" value="DHHA1"/>
    <property type="match status" value="1"/>
</dbReference>
<dbReference type="InterPro" id="IPR009000">
    <property type="entry name" value="Transl_B-barrel_sf"/>
</dbReference>
<dbReference type="Pfam" id="PF07973">
    <property type="entry name" value="tRNA_SAD"/>
    <property type="match status" value="1"/>
</dbReference>
<dbReference type="GO" id="GO:0046872">
    <property type="term" value="F:metal ion binding"/>
    <property type="evidence" value="ECO:0007669"/>
    <property type="project" value="UniProtKB-KW"/>
</dbReference>
<dbReference type="EC" id="6.1.1.7" evidence="4"/>
<dbReference type="InterPro" id="IPR003156">
    <property type="entry name" value="DHHA1_dom"/>
</dbReference>
<dbReference type="Proteomes" id="UP000030661">
    <property type="component" value="Unassembled WGS sequence"/>
</dbReference>
<evidence type="ECO:0000256" key="5">
    <source>
        <dbReference type="ARBA" id="ARBA00017959"/>
    </source>
</evidence>
<dbReference type="GO" id="GO:0005524">
    <property type="term" value="F:ATP binding"/>
    <property type="evidence" value="ECO:0007669"/>
    <property type="project" value="UniProtKB-KW"/>
</dbReference>
<gene>
    <name evidence="18" type="ORF">U27_05676</name>
</gene>
<dbReference type="InterPro" id="IPR018165">
    <property type="entry name" value="Ala-tRNA-synth_IIc_core"/>
</dbReference>
<dbReference type="SUPFAM" id="SSF50447">
    <property type="entry name" value="Translation proteins"/>
    <property type="match status" value="1"/>
</dbReference>
<dbReference type="STRING" id="1499967.U27_05676"/>
<dbReference type="HOGENOM" id="CLU_004485_7_2_0"/>